<sequence length="159" mass="17919">MKYHIKYFLFILLIPFINPRRLIWLYGSTKNVLVKSICIRRLKKWSISISSGAIISPSVKFPHPQNIVIGRGVVIEDEVVIYQGVTIGASNGTIVIHEDELNNYYPYIKKKATIYTNSVVAGGICIWEYSVIGANSFVNKDVPDKMIYAGNPARSILEI</sequence>
<proteinExistence type="predicted"/>
<dbReference type="Gene3D" id="2.160.10.10">
    <property type="entry name" value="Hexapeptide repeat proteins"/>
    <property type="match status" value="1"/>
</dbReference>
<evidence type="ECO:0000313" key="2">
    <source>
        <dbReference type="Proteomes" id="UP000422837"/>
    </source>
</evidence>
<evidence type="ECO:0008006" key="3">
    <source>
        <dbReference type="Google" id="ProtNLM"/>
    </source>
</evidence>
<name>A0ABD6Z0H2_ENTCA</name>
<protein>
    <recommendedName>
        <fullName evidence="3">Acyltransferase</fullName>
    </recommendedName>
</protein>
<accession>A0ABD6Z0H2</accession>
<dbReference type="Proteomes" id="UP000422837">
    <property type="component" value="Chromosome"/>
</dbReference>
<dbReference type="SUPFAM" id="SSF51161">
    <property type="entry name" value="Trimeric LpxA-like enzymes"/>
    <property type="match status" value="1"/>
</dbReference>
<dbReference type="PANTHER" id="PTHR42811">
    <property type="entry name" value="SERINE ACETYLTRANSFERASE"/>
    <property type="match status" value="1"/>
</dbReference>
<dbReference type="InterPro" id="IPR011004">
    <property type="entry name" value="Trimer_LpxA-like_sf"/>
</dbReference>
<reference evidence="1 2" key="1">
    <citation type="submission" date="2019-11" db="EMBL/GenBank/DDBJ databases">
        <title>Detection and genome characteristic of a blood enterococcus casselifavus isolate from Zhengzhou,china.</title>
        <authorList>
            <person name="Wen P."/>
        </authorList>
    </citation>
    <scope>NUCLEOTIDE SEQUENCE [LARGE SCALE GENOMIC DNA]</scope>
    <source>
        <strain evidence="1 2">EC291</strain>
    </source>
</reference>
<organism evidence="1 2">
    <name type="scientific">Enterococcus casseliflavus</name>
    <name type="common">Enterococcus flavescens</name>
    <dbReference type="NCBI Taxonomy" id="37734"/>
    <lineage>
        <taxon>Bacteria</taxon>
        <taxon>Bacillati</taxon>
        <taxon>Bacillota</taxon>
        <taxon>Bacilli</taxon>
        <taxon>Lactobacillales</taxon>
        <taxon>Enterococcaceae</taxon>
        <taxon>Enterococcus</taxon>
    </lineage>
</organism>
<dbReference type="RefSeq" id="WP_154694303.1">
    <property type="nucleotide sequence ID" value="NZ_CP046123.1"/>
</dbReference>
<dbReference type="EMBL" id="CP046123">
    <property type="protein sequence ID" value="QGN29031.1"/>
    <property type="molecule type" value="Genomic_DNA"/>
</dbReference>
<evidence type="ECO:0000313" key="1">
    <source>
        <dbReference type="EMBL" id="QGN29031.1"/>
    </source>
</evidence>
<gene>
    <name evidence="1" type="ORF">GFU50_05765</name>
</gene>
<dbReference type="AlphaFoldDB" id="A0ABD6Z0H2"/>